<evidence type="ECO:0000313" key="1">
    <source>
        <dbReference type="EMBL" id="KJA20475.1"/>
    </source>
</evidence>
<accession>A0A0D2PKG1</accession>
<dbReference type="EMBL" id="KN817567">
    <property type="protein sequence ID" value="KJA20475.1"/>
    <property type="molecule type" value="Genomic_DNA"/>
</dbReference>
<keyword evidence="2" id="KW-1185">Reference proteome</keyword>
<dbReference type="Proteomes" id="UP000054270">
    <property type="component" value="Unassembled WGS sequence"/>
</dbReference>
<name>A0A0D2PKG1_HYPSF</name>
<protein>
    <submittedName>
        <fullName evidence="1">Uncharacterized protein</fullName>
    </submittedName>
</protein>
<dbReference type="OMA" id="ENYQNTI"/>
<gene>
    <name evidence="1" type="ORF">HYPSUDRAFT_43178</name>
</gene>
<reference evidence="2" key="1">
    <citation type="submission" date="2014-04" db="EMBL/GenBank/DDBJ databases">
        <title>Evolutionary Origins and Diversification of the Mycorrhizal Mutualists.</title>
        <authorList>
            <consortium name="DOE Joint Genome Institute"/>
            <consortium name="Mycorrhizal Genomics Consortium"/>
            <person name="Kohler A."/>
            <person name="Kuo A."/>
            <person name="Nagy L.G."/>
            <person name="Floudas D."/>
            <person name="Copeland A."/>
            <person name="Barry K.W."/>
            <person name="Cichocki N."/>
            <person name="Veneault-Fourrey C."/>
            <person name="LaButti K."/>
            <person name="Lindquist E.A."/>
            <person name="Lipzen A."/>
            <person name="Lundell T."/>
            <person name="Morin E."/>
            <person name="Murat C."/>
            <person name="Riley R."/>
            <person name="Ohm R."/>
            <person name="Sun H."/>
            <person name="Tunlid A."/>
            <person name="Henrissat B."/>
            <person name="Grigoriev I.V."/>
            <person name="Hibbett D.S."/>
            <person name="Martin F."/>
        </authorList>
    </citation>
    <scope>NUCLEOTIDE SEQUENCE [LARGE SCALE GENOMIC DNA]</scope>
    <source>
        <strain evidence="2">FD-334 SS-4</strain>
    </source>
</reference>
<sequence length="163" mass="17658">MPSHSKPVVSDDGSTVSVSVNPQTLITIFGVATSTHKQKVQAELRDANSAVKSASTFDSDGEKKESLYIEADNTKKAIVWGPFDAQTTVTLSFSHLDDDDDDSDGGDDAEPSWTASGVVVAKMKEHSTDDLQTAISLIPVDDGENEDRNYQNTIFNVTRMTLF</sequence>
<organism evidence="1 2">
    <name type="scientific">Hypholoma sublateritium (strain FD-334 SS-4)</name>
    <dbReference type="NCBI Taxonomy" id="945553"/>
    <lineage>
        <taxon>Eukaryota</taxon>
        <taxon>Fungi</taxon>
        <taxon>Dikarya</taxon>
        <taxon>Basidiomycota</taxon>
        <taxon>Agaricomycotina</taxon>
        <taxon>Agaricomycetes</taxon>
        <taxon>Agaricomycetidae</taxon>
        <taxon>Agaricales</taxon>
        <taxon>Agaricineae</taxon>
        <taxon>Strophariaceae</taxon>
        <taxon>Hypholoma</taxon>
    </lineage>
</organism>
<dbReference type="OrthoDB" id="2990920at2759"/>
<proteinExistence type="predicted"/>
<evidence type="ECO:0000313" key="2">
    <source>
        <dbReference type="Proteomes" id="UP000054270"/>
    </source>
</evidence>
<dbReference type="AlphaFoldDB" id="A0A0D2PKG1"/>